<dbReference type="EMBL" id="MUYT01000004">
    <property type="protein sequence ID" value="OOS21707.1"/>
    <property type="molecule type" value="Genomic_DNA"/>
</dbReference>
<protein>
    <recommendedName>
        <fullName evidence="3">NodB homology domain-containing protein</fullName>
    </recommendedName>
</protein>
<sequence>MQKIPILMYHSISHPIKNAPFKCLHLPPKRFALQMKILKLLGYQGLSMYELTPYLKGEKQGKVIGITFDDGYRNNLTQALPILQRHGFTATCYVVSGHIGGHNQWDEAKGIPKNLLMSDAELKQWLNAGMEVGVHTHSHISLIDVDDATAEQEITHSKQFLEELLGVPMRHFCYPYGKFHSSHVAMLKQQRFDTATAMYRGRTEVPQGGLTSDELLTLPRVTVNNNCYPHIFLAKLLTNYEDKKGAKLRLQQTNIN</sequence>
<dbReference type="SUPFAM" id="SSF88713">
    <property type="entry name" value="Glycoside hydrolase/deacetylase"/>
    <property type="match status" value="1"/>
</dbReference>
<comment type="caution">
    <text evidence="4">The sequence shown here is derived from an EMBL/GenBank/DDBJ whole genome shotgun (WGS) entry which is preliminary data.</text>
</comment>
<evidence type="ECO:0000256" key="2">
    <source>
        <dbReference type="ARBA" id="ARBA00022729"/>
    </source>
</evidence>
<gene>
    <name evidence="4" type="ORF">B0682_03445</name>
</gene>
<dbReference type="GO" id="GO:0005576">
    <property type="term" value="C:extracellular region"/>
    <property type="evidence" value="ECO:0007669"/>
    <property type="project" value="UniProtKB-SubCell"/>
</dbReference>
<dbReference type="RefSeq" id="WP_078306677.1">
    <property type="nucleotide sequence ID" value="NZ_CP147511.1"/>
</dbReference>
<dbReference type="AlphaFoldDB" id="A0A1T0CH68"/>
<keyword evidence="5" id="KW-1185">Reference proteome</keyword>
<dbReference type="Proteomes" id="UP000191094">
    <property type="component" value="Unassembled WGS sequence"/>
</dbReference>
<dbReference type="InterPro" id="IPR011330">
    <property type="entry name" value="Glyco_hydro/deAcase_b/a-brl"/>
</dbReference>
<evidence type="ECO:0000256" key="1">
    <source>
        <dbReference type="ARBA" id="ARBA00004613"/>
    </source>
</evidence>
<keyword evidence="2" id="KW-0732">Signal</keyword>
<organism evidence="4 5">
    <name type="scientific">Lwoffella lincolnii</name>
    <dbReference type="NCBI Taxonomy" id="90241"/>
    <lineage>
        <taxon>Bacteria</taxon>
        <taxon>Pseudomonadati</taxon>
        <taxon>Pseudomonadota</taxon>
        <taxon>Gammaproteobacteria</taxon>
        <taxon>Moraxellales</taxon>
        <taxon>Moraxellaceae</taxon>
        <taxon>Lwoffella</taxon>
    </lineage>
</organism>
<dbReference type="PROSITE" id="PS51677">
    <property type="entry name" value="NODB"/>
    <property type="match status" value="1"/>
</dbReference>
<dbReference type="CDD" id="cd10918">
    <property type="entry name" value="CE4_NodB_like_5s_6s"/>
    <property type="match status" value="1"/>
</dbReference>
<feature type="domain" description="NodB homology" evidence="3">
    <location>
        <begin position="62"/>
        <end position="256"/>
    </location>
</feature>
<dbReference type="PANTHER" id="PTHR34216:SF3">
    <property type="entry name" value="POLY-BETA-1,6-N-ACETYL-D-GLUCOSAMINE N-DEACETYLASE"/>
    <property type="match status" value="1"/>
</dbReference>
<proteinExistence type="predicted"/>
<dbReference type="InterPro" id="IPR051398">
    <property type="entry name" value="Polysacch_Deacetylase"/>
</dbReference>
<dbReference type="PANTHER" id="PTHR34216">
    <property type="match status" value="1"/>
</dbReference>
<comment type="subcellular location">
    <subcellularLocation>
        <location evidence="1">Secreted</location>
    </subcellularLocation>
</comment>
<evidence type="ECO:0000313" key="5">
    <source>
        <dbReference type="Proteomes" id="UP000191094"/>
    </source>
</evidence>
<dbReference type="GO" id="GO:0016810">
    <property type="term" value="F:hydrolase activity, acting on carbon-nitrogen (but not peptide) bonds"/>
    <property type="evidence" value="ECO:0007669"/>
    <property type="project" value="InterPro"/>
</dbReference>
<accession>A0A1T0CH68</accession>
<dbReference type="InterPro" id="IPR002509">
    <property type="entry name" value="NODB_dom"/>
</dbReference>
<dbReference type="Pfam" id="PF01522">
    <property type="entry name" value="Polysacc_deac_1"/>
    <property type="match status" value="1"/>
</dbReference>
<evidence type="ECO:0000313" key="4">
    <source>
        <dbReference type="EMBL" id="OOS21707.1"/>
    </source>
</evidence>
<evidence type="ECO:0000259" key="3">
    <source>
        <dbReference type="PROSITE" id="PS51677"/>
    </source>
</evidence>
<dbReference type="STRING" id="90241.B0682_03445"/>
<name>A0A1T0CH68_9GAMM</name>
<dbReference type="Gene3D" id="3.20.20.370">
    <property type="entry name" value="Glycoside hydrolase/deacetylase"/>
    <property type="match status" value="1"/>
</dbReference>
<dbReference type="GO" id="GO:0005975">
    <property type="term" value="P:carbohydrate metabolic process"/>
    <property type="evidence" value="ECO:0007669"/>
    <property type="project" value="InterPro"/>
</dbReference>
<reference evidence="4 5" key="1">
    <citation type="submission" date="2017-02" db="EMBL/GenBank/DDBJ databases">
        <title>Draft genome sequence of Moraxella lincolnii CCUG 9405T type strain.</title>
        <authorList>
            <person name="Salva-Serra F."/>
            <person name="Engstrom-Jakobsson H."/>
            <person name="Thorell K."/>
            <person name="Jaen-Luchoro D."/>
            <person name="Gonzales-Siles L."/>
            <person name="Karlsson R."/>
            <person name="Yazdan S."/>
            <person name="Boulund F."/>
            <person name="Johnning A."/>
            <person name="Engstrand L."/>
            <person name="Kristiansson E."/>
            <person name="Moore E."/>
        </authorList>
    </citation>
    <scope>NUCLEOTIDE SEQUENCE [LARGE SCALE GENOMIC DNA]</scope>
    <source>
        <strain evidence="4 5">CCUG 9405</strain>
    </source>
</reference>